<reference evidence="2 3" key="1">
    <citation type="submission" date="2024-04" db="EMBL/GenBank/DDBJ databases">
        <authorList>
            <person name="Rising A."/>
            <person name="Reimegard J."/>
            <person name="Sonavane S."/>
            <person name="Akerstrom W."/>
            <person name="Nylinder S."/>
            <person name="Hedman E."/>
            <person name="Kallberg Y."/>
        </authorList>
    </citation>
    <scope>NUCLEOTIDE SEQUENCE [LARGE SCALE GENOMIC DNA]</scope>
</reference>
<dbReference type="AlphaFoldDB" id="A0AAV2BB62"/>
<evidence type="ECO:0000313" key="3">
    <source>
        <dbReference type="Proteomes" id="UP001497382"/>
    </source>
</evidence>
<dbReference type="PANTHER" id="PTHR21052:SF0">
    <property type="entry name" value="ALPHA-KETOGLUTARATE-DEPENDENT DIOXYGENASE ALKB HOMOLOG 7, MITOCHONDRIAL"/>
    <property type="match status" value="1"/>
</dbReference>
<evidence type="ECO:0000256" key="1">
    <source>
        <dbReference type="ARBA" id="ARBA00001954"/>
    </source>
</evidence>
<dbReference type="EMBL" id="CAXIEN010000326">
    <property type="protein sequence ID" value="CAL1293452.1"/>
    <property type="molecule type" value="Genomic_DNA"/>
</dbReference>
<keyword evidence="3" id="KW-1185">Reference proteome</keyword>
<dbReference type="InterPro" id="IPR037151">
    <property type="entry name" value="AlkB-like_sf"/>
</dbReference>
<evidence type="ECO:0000313" key="2">
    <source>
        <dbReference type="EMBL" id="CAL1293452.1"/>
    </source>
</evidence>
<proteinExistence type="predicted"/>
<comment type="caution">
    <text evidence="2">The sequence shown here is derived from an EMBL/GenBank/DDBJ whole genome shotgun (WGS) entry which is preliminary data.</text>
</comment>
<dbReference type="PANTHER" id="PTHR21052">
    <property type="entry name" value="SPERMATOGENESIS ASSOCIATED 11-RELATED"/>
    <property type="match status" value="1"/>
</dbReference>
<dbReference type="GO" id="GO:0006974">
    <property type="term" value="P:DNA damage response"/>
    <property type="evidence" value="ECO:0007669"/>
    <property type="project" value="InterPro"/>
</dbReference>
<dbReference type="SUPFAM" id="SSF51197">
    <property type="entry name" value="Clavaminate synthase-like"/>
    <property type="match status" value="1"/>
</dbReference>
<name>A0AAV2BB62_9ARAC</name>
<dbReference type="Gene3D" id="2.60.120.590">
    <property type="entry name" value="Alpha-ketoglutarate-dependent dioxygenase AlkB-like"/>
    <property type="match status" value="1"/>
</dbReference>
<gene>
    <name evidence="2" type="ORF">LARSCL_LOCUS18202</name>
</gene>
<dbReference type="GO" id="GO:0005759">
    <property type="term" value="C:mitochondrial matrix"/>
    <property type="evidence" value="ECO:0007669"/>
    <property type="project" value="TreeGrafter"/>
</dbReference>
<protein>
    <submittedName>
        <fullName evidence="2">Uncharacterized protein</fullName>
    </submittedName>
</protein>
<accession>A0AAV2BB62</accession>
<dbReference type="GO" id="GO:0006631">
    <property type="term" value="P:fatty acid metabolic process"/>
    <property type="evidence" value="ECO:0007669"/>
    <property type="project" value="TreeGrafter"/>
</dbReference>
<dbReference type="InterPro" id="IPR032870">
    <property type="entry name" value="ALKBH7-like"/>
</dbReference>
<comment type="cofactor">
    <cofactor evidence="1">
        <name>Fe(2+)</name>
        <dbReference type="ChEBI" id="CHEBI:29033"/>
    </cofactor>
</comment>
<sequence length="247" mass="28865">MGFSSLVVRHSTLLVNRKISRTINKFKHLFLSNQIHSPANEENNETQIAYMWGSDSNVLNTVSEHFKLYENFISESEEESLMKEIDPIFKRRRYEFDHWDGAIQGYKETEKADWNEENSKIIQRLQKLAFPTDCKTLKLVHVLDLSKTGYIKPHVDSIRFCGNIISGISLLSSSVLRLAMEDDKDKFVDVLLQRRSLYIMSGLVRYKFTHEILKESESFFKGVAVHRDRRVSVICRNEPEEENKDDV</sequence>
<organism evidence="2 3">
    <name type="scientific">Larinioides sclopetarius</name>
    <dbReference type="NCBI Taxonomy" id="280406"/>
    <lineage>
        <taxon>Eukaryota</taxon>
        <taxon>Metazoa</taxon>
        <taxon>Ecdysozoa</taxon>
        <taxon>Arthropoda</taxon>
        <taxon>Chelicerata</taxon>
        <taxon>Arachnida</taxon>
        <taxon>Araneae</taxon>
        <taxon>Araneomorphae</taxon>
        <taxon>Entelegynae</taxon>
        <taxon>Araneoidea</taxon>
        <taxon>Araneidae</taxon>
        <taxon>Larinioides</taxon>
    </lineage>
</organism>
<dbReference type="Proteomes" id="UP001497382">
    <property type="component" value="Unassembled WGS sequence"/>
</dbReference>